<dbReference type="Gene3D" id="3.30.40.10">
    <property type="entry name" value="Zinc/RING finger domain, C3HC4 (zinc finger)"/>
    <property type="match status" value="1"/>
</dbReference>
<keyword evidence="3" id="KW-0344">Guanine-nucleotide releasing factor</keyword>
<dbReference type="PANTHER" id="PTHR12673">
    <property type="entry name" value="FACIOGENITAL DYSPLASIA PROTEIN"/>
    <property type="match status" value="1"/>
</dbReference>
<proteinExistence type="predicted"/>
<evidence type="ECO:0000256" key="8">
    <source>
        <dbReference type="PROSITE-ProRule" id="PRU00091"/>
    </source>
</evidence>
<comment type="subcellular location">
    <subcellularLocation>
        <location evidence="1">Cytoplasm</location>
        <location evidence="1">Cytoskeleton</location>
    </subcellularLocation>
</comment>
<dbReference type="SMART" id="SM00325">
    <property type="entry name" value="RhoGEF"/>
    <property type="match status" value="1"/>
</dbReference>
<dbReference type="PROSITE" id="PS50178">
    <property type="entry name" value="ZF_FYVE"/>
    <property type="match status" value="1"/>
</dbReference>
<feature type="domain" description="DH" evidence="11">
    <location>
        <begin position="463"/>
        <end position="651"/>
    </location>
</feature>
<keyword evidence="4" id="KW-0479">Metal-binding</keyword>
<evidence type="ECO:0000256" key="1">
    <source>
        <dbReference type="ARBA" id="ARBA00004245"/>
    </source>
</evidence>
<dbReference type="InterPro" id="IPR000306">
    <property type="entry name" value="Znf_FYVE"/>
</dbReference>
<dbReference type="InterPro" id="IPR035899">
    <property type="entry name" value="DBL_dom_sf"/>
</dbReference>
<dbReference type="Pfam" id="PF00169">
    <property type="entry name" value="PH"/>
    <property type="match status" value="1"/>
</dbReference>
<evidence type="ECO:0000256" key="4">
    <source>
        <dbReference type="ARBA" id="ARBA00022723"/>
    </source>
</evidence>
<dbReference type="SMART" id="SM00233">
    <property type="entry name" value="PH"/>
    <property type="match status" value="2"/>
</dbReference>
<feature type="domain" description="FYVE-type" evidence="12">
    <location>
        <begin position="815"/>
        <end position="876"/>
    </location>
</feature>
<dbReference type="SUPFAM" id="SSF50729">
    <property type="entry name" value="PH domain-like"/>
    <property type="match status" value="2"/>
</dbReference>
<evidence type="ECO:0000256" key="7">
    <source>
        <dbReference type="ARBA" id="ARBA00023212"/>
    </source>
</evidence>
<protein>
    <submittedName>
        <fullName evidence="14 15">FYVE, RhoGEF and PH domain-containing protein 2-like isoform X1</fullName>
    </submittedName>
</protein>
<evidence type="ECO:0000256" key="5">
    <source>
        <dbReference type="ARBA" id="ARBA00022771"/>
    </source>
</evidence>
<name>A0ABM1SAV0_LIMPO</name>
<dbReference type="InterPro" id="IPR001849">
    <property type="entry name" value="PH_domain"/>
</dbReference>
<dbReference type="Proteomes" id="UP000694941">
    <property type="component" value="Unplaced"/>
</dbReference>
<dbReference type="InterPro" id="IPR051092">
    <property type="entry name" value="FYVE_RhoGEF_PH"/>
</dbReference>
<dbReference type="RefSeq" id="XP_022240754.1">
    <property type="nucleotide sequence ID" value="XM_022385046.1"/>
</dbReference>
<dbReference type="PROSITE" id="PS50003">
    <property type="entry name" value="PH_DOMAIN"/>
    <property type="match status" value="2"/>
</dbReference>
<evidence type="ECO:0000259" key="12">
    <source>
        <dbReference type="PROSITE" id="PS50178"/>
    </source>
</evidence>
<evidence type="ECO:0000259" key="10">
    <source>
        <dbReference type="PROSITE" id="PS50003"/>
    </source>
</evidence>
<dbReference type="PROSITE" id="PS50010">
    <property type="entry name" value="DH_2"/>
    <property type="match status" value="1"/>
</dbReference>
<evidence type="ECO:0000313" key="13">
    <source>
        <dbReference type="Proteomes" id="UP000694941"/>
    </source>
</evidence>
<dbReference type="RefSeq" id="XP_022240755.1">
    <property type="nucleotide sequence ID" value="XM_022385047.1"/>
</dbReference>
<evidence type="ECO:0000313" key="14">
    <source>
        <dbReference type="RefSeq" id="XP_022240754.1"/>
    </source>
</evidence>
<dbReference type="InterPro" id="IPR055251">
    <property type="entry name" value="SOS1_NGEF_PH"/>
</dbReference>
<gene>
    <name evidence="14 15" type="primary">LOC106458741</name>
</gene>
<feature type="domain" description="PH" evidence="10">
    <location>
        <begin position="680"/>
        <end position="783"/>
    </location>
</feature>
<organism evidence="13 15">
    <name type="scientific">Limulus polyphemus</name>
    <name type="common">Atlantic horseshoe crab</name>
    <dbReference type="NCBI Taxonomy" id="6850"/>
    <lineage>
        <taxon>Eukaryota</taxon>
        <taxon>Metazoa</taxon>
        <taxon>Ecdysozoa</taxon>
        <taxon>Arthropoda</taxon>
        <taxon>Chelicerata</taxon>
        <taxon>Merostomata</taxon>
        <taxon>Xiphosura</taxon>
        <taxon>Limulidae</taxon>
        <taxon>Limulus</taxon>
    </lineage>
</organism>
<dbReference type="GeneID" id="106458741"/>
<dbReference type="InterPro" id="IPR011993">
    <property type="entry name" value="PH-like_dom_sf"/>
</dbReference>
<keyword evidence="5 8" id="KW-0863">Zinc-finger</keyword>
<feature type="domain" description="PH" evidence="10">
    <location>
        <begin position="908"/>
        <end position="1006"/>
    </location>
</feature>
<reference evidence="14 15" key="1">
    <citation type="submission" date="2025-05" db="UniProtKB">
        <authorList>
            <consortium name="RefSeq"/>
        </authorList>
    </citation>
    <scope>IDENTIFICATION</scope>
    <source>
        <tissue evidence="14 15">Muscle</tissue>
    </source>
</reference>
<feature type="compositionally biased region" description="Acidic residues" evidence="9">
    <location>
        <begin position="406"/>
        <end position="416"/>
    </location>
</feature>
<dbReference type="PANTHER" id="PTHR12673:SF241">
    <property type="entry name" value="DH DOMAIN-CONTAINING PROTEIN"/>
    <property type="match status" value="1"/>
</dbReference>
<accession>A0ABM1SAV0</accession>
<sequence length="1011" mass="114895">MSPEPTAVSQEDAGGTNMDALTPTKDEIQVRLIGFSAGEKPVNWKKPCLNSSLVITVNGRRSPRHGIPPSPKSEKVKLTGFFSHSDNHRGTNEIKTMNDNFRETSGRIFKDSLCDKERQERLAQLMKETQERFSRVRKNEHNWHSEMSSGNATHNAKSFFEETRKKKSVDNSDLFAEFVRKNQEKFQHLLQENNMASAFSNFTQKATSMCFDNATLGKDKDEITIAEKREAFSQARSFSASNASFVNFRTSAQCNGMPNINSNQVNGSSSEPLTSSQFQHATNNACGFTSSYSAFCHQRQEFKKSASGSSCSTACLSKTGAYNPSEGSKSDLRNPPFASFPSFQSIYPVTINLASPTNVDLRTSTSGAYHMTSSRNTFEYCGDTNTYRFSTEHVIQRYEQGYDSISESEDEEESLDDAISTAGEPSECDDNSVQDVDIPNSSGCVLPLEYGLKREKMEKIQQTLHRIAMELMTTERTYVSILHLLDQVFAFRVDQENRAHSMFPQEVVTQMFSNLKSLYKLHHDFLLPQLEERLENWETESKIGDIMKNFAPFLKMYTEFVKNYDNSMNLINLWCNKHPRFAQIMDDIHKMKECGNLTLQHHLLTPVQRVPRYQLLLKDYLKKLPEDSADRADTEKALELVSTAATHANDAMKKIDKFKKLLEVQEMISGVVDLVSPTRELLKEGKIIKISARSGDHQERHLFLFNDFLLLCSQRLISNRVVSGPCFRVRAKLGVEGLVIEEGDNLETANTFYIRSTGRSIELYTQTMKEKIAWMEALAKAVHDLTQRKSSLRIGELSSLEGMELGTRAPTFIKHDAINHCMVCGSQFNTFSLKRKHHCRACGIVACNKCLSQKSPLPYDNNKTGRVCTQCHDILSHSPQGKEDDSQKENIESPIKRKGILEVKPSDSAVVSSYLHMRSRSRIWVQRWFSLHEDFVLYSFRSHEDERALTSVPVPGYTVAIPDKAENIDGRENVFKLFHKKKVYYFQAVDADEQKRWMSALEKASRAEFLS</sequence>
<evidence type="ECO:0000256" key="6">
    <source>
        <dbReference type="ARBA" id="ARBA00022833"/>
    </source>
</evidence>
<keyword evidence="2" id="KW-0963">Cytoplasm</keyword>
<dbReference type="InterPro" id="IPR013083">
    <property type="entry name" value="Znf_RING/FYVE/PHD"/>
</dbReference>
<dbReference type="Pfam" id="PF00621">
    <property type="entry name" value="RhoGEF"/>
    <property type="match status" value="1"/>
</dbReference>
<dbReference type="Pfam" id="PF01363">
    <property type="entry name" value="FYVE"/>
    <property type="match status" value="1"/>
</dbReference>
<keyword evidence="6" id="KW-0862">Zinc</keyword>
<dbReference type="SUPFAM" id="SSF48065">
    <property type="entry name" value="DBL homology domain (DH-domain)"/>
    <property type="match status" value="1"/>
</dbReference>
<evidence type="ECO:0000259" key="11">
    <source>
        <dbReference type="PROSITE" id="PS50010"/>
    </source>
</evidence>
<keyword evidence="7" id="KW-0206">Cytoskeleton</keyword>
<dbReference type="InterPro" id="IPR000219">
    <property type="entry name" value="DH_dom"/>
</dbReference>
<keyword evidence="13" id="KW-1185">Reference proteome</keyword>
<feature type="region of interest" description="Disordered" evidence="9">
    <location>
        <begin position="404"/>
        <end position="432"/>
    </location>
</feature>
<evidence type="ECO:0000256" key="9">
    <source>
        <dbReference type="SAM" id="MobiDB-lite"/>
    </source>
</evidence>
<dbReference type="CDD" id="cd13388">
    <property type="entry name" value="PH1_FGD1-4_like"/>
    <property type="match status" value="1"/>
</dbReference>
<evidence type="ECO:0000256" key="2">
    <source>
        <dbReference type="ARBA" id="ARBA00022490"/>
    </source>
</evidence>
<feature type="region of interest" description="Disordered" evidence="9">
    <location>
        <begin position="1"/>
        <end position="23"/>
    </location>
</feature>
<dbReference type="Pfam" id="PF22697">
    <property type="entry name" value="SOS1_NGEF_PH"/>
    <property type="match status" value="1"/>
</dbReference>
<dbReference type="CDD" id="cd00160">
    <property type="entry name" value="RhoGEF"/>
    <property type="match status" value="1"/>
</dbReference>
<evidence type="ECO:0000256" key="3">
    <source>
        <dbReference type="ARBA" id="ARBA00022658"/>
    </source>
</evidence>
<dbReference type="InterPro" id="IPR017455">
    <property type="entry name" value="Znf_FYVE-rel"/>
</dbReference>
<evidence type="ECO:0000313" key="15">
    <source>
        <dbReference type="RefSeq" id="XP_022240755.1"/>
    </source>
</evidence>
<dbReference type="Gene3D" id="1.20.900.10">
    <property type="entry name" value="Dbl homology (DH) domain"/>
    <property type="match status" value="1"/>
</dbReference>
<dbReference type="SMART" id="SM00064">
    <property type="entry name" value="FYVE"/>
    <property type="match status" value="1"/>
</dbReference>
<dbReference type="Gene3D" id="2.30.29.30">
    <property type="entry name" value="Pleckstrin-homology domain (PH domain)/Phosphotyrosine-binding domain (PTB)"/>
    <property type="match status" value="2"/>
</dbReference>